<name>A0AAD7CKY8_9AGAR</name>
<organism evidence="1 2">
    <name type="scientific">Roridomyces roridus</name>
    <dbReference type="NCBI Taxonomy" id="1738132"/>
    <lineage>
        <taxon>Eukaryota</taxon>
        <taxon>Fungi</taxon>
        <taxon>Dikarya</taxon>
        <taxon>Basidiomycota</taxon>
        <taxon>Agaricomycotina</taxon>
        <taxon>Agaricomycetes</taxon>
        <taxon>Agaricomycetidae</taxon>
        <taxon>Agaricales</taxon>
        <taxon>Marasmiineae</taxon>
        <taxon>Mycenaceae</taxon>
        <taxon>Roridomyces</taxon>
    </lineage>
</organism>
<proteinExistence type="predicted"/>
<gene>
    <name evidence="1" type="ORF">FB45DRAFT_889666</name>
</gene>
<dbReference type="AlphaFoldDB" id="A0AAD7CKY8"/>
<protein>
    <submittedName>
        <fullName evidence="1">Uncharacterized protein</fullName>
    </submittedName>
</protein>
<evidence type="ECO:0000313" key="1">
    <source>
        <dbReference type="EMBL" id="KAJ7651107.1"/>
    </source>
</evidence>
<dbReference type="Proteomes" id="UP001221142">
    <property type="component" value="Unassembled WGS sequence"/>
</dbReference>
<accession>A0AAD7CKY8</accession>
<keyword evidence="2" id="KW-1185">Reference proteome</keyword>
<comment type="caution">
    <text evidence="1">The sequence shown here is derived from an EMBL/GenBank/DDBJ whole genome shotgun (WGS) entry which is preliminary data.</text>
</comment>
<dbReference type="EMBL" id="JARKIF010000001">
    <property type="protein sequence ID" value="KAJ7651107.1"/>
    <property type="molecule type" value="Genomic_DNA"/>
</dbReference>
<sequence>MCLQCFLVTRLDDIRSLRLLWIRHPLVWARATSVDNAIRDQLSLQGWLTTETALWKAYVNAGGRGLAFFNTLRSTILSGKTTNGILRNVFNIDIAAALPAHDAFCVYVGALQEDGYEMTTILSVLVALFSVLVKVAFEARDAFFQLETKPTTKQWQARSRPDGNEQDMPNDFLVLKAIHAAYLRAVAEGAVLPLDKENVPIALSPFAPCSGGSFEKTFVLPSPRTPSVSRQRHRTLARLILMLSSLLLYCVAASEMRQLDILVSPAPFPTNDSWMFPEELPLARSRSDGQPILSNDGVDIVAMAESYPSVGQFSSDLFYSPASHSSPDSLYIPSAPFSHESVPLNLDTTFPYYK</sequence>
<reference evidence="1" key="1">
    <citation type="submission" date="2023-03" db="EMBL/GenBank/DDBJ databases">
        <title>Massive genome expansion in bonnet fungi (Mycena s.s.) driven by repeated elements and novel gene families across ecological guilds.</title>
        <authorList>
            <consortium name="Lawrence Berkeley National Laboratory"/>
            <person name="Harder C.B."/>
            <person name="Miyauchi S."/>
            <person name="Viragh M."/>
            <person name="Kuo A."/>
            <person name="Thoen E."/>
            <person name="Andreopoulos B."/>
            <person name="Lu D."/>
            <person name="Skrede I."/>
            <person name="Drula E."/>
            <person name="Henrissat B."/>
            <person name="Morin E."/>
            <person name="Kohler A."/>
            <person name="Barry K."/>
            <person name="LaButti K."/>
            <person name="Morin E."/>
            <person name="Salamov A."/>
            <person name="Lipzen A."/>
            <person name="Mereny Z."/>
            <person name="Hegedus B."/>
            <person name="Baldrian P."/>
            <person name="Stursova M."/>
            <person name="Weitz H."/>
            <person name="Taylor A."/>
            <person name="Grigoriev I.V."/>
            <person name="Nagy L.G."/>
            <person name="Martin F."/>
            <person name="Kauserud H."/>
        </authorList>
    </citation>
    <scope>NUCLEOTIDE SEQUENCE</scope>
    <source>
        <strain evidence="1">9284</strain>
    </source>
</reference>
<evidence type="ECO:0000313" key="2">
    <source>
        <dbReference type="Proteomes" id="UP001221142"/>
    </source>
</evidence>